<dbReference type="Proteomes" id="UP000887159">
    <property type="component" value="Unassembled WGS sequence"/>
</dbReference>
<reference evidence="1" key="1">
    <citation type="submission" date="2020-08" db="EMBL/GenBank/DDBJ databases">
        <title>Multicomponent nature underlies the extraordinary mechanical properties of spider dragline silk.</title>
        <authorList>
            <person name="Kono N."/>
            <person name="Nakamura H."/>
            <person name="Mori M."/>
            <person name="Yoshida Y."/>
            <person name="Ohtoshi R."/>
            <person name="Malay A.D."/>
            <person name="Moran D.A.P."/>
            <person name="Tomita M."/>
            <person name="Numata K."/>
            <person name="Arakawa K."/>
        </authorList>
    </citation>
    <scope>NUCLEOTIDE SEQUENCE</scope>
</reference>
<keyword evidence="2" id="KW-1185">Reference proteome</keyword>
<dbReference type="AlphaFoldDB" id="A0A8X6SKG9"/>
<protein>
    <submittedName>
        <fullName evidence="1">Uncharacterized protein</fullName>
    </submittedName>
</protein>
<name>A0A8X6SKG9_TRICX</name>
<proteinExistence type="predicted"/>
<comment type="caution">
    <text evidence="1">The sequence shown here is derived from an EMBL/GenBank/DDBJ whole genome shotgun (WGS) entry which is preliminary data.</text>
</comment>
<accession>A0A8X6SKG9</accession>
<evidence type="ECO:0000313" key="1">
    <source>
        <dbReference type="EMBL" id="GFY15404.1"/>
    </source>
</evidence>
<organism evidence="1 2">
    <name type="scientific">Trichonephila clavipes</name>
    <name type="common">Golden silk orbweaver</name>
    <name type="synonym">Nephila clavipes</name>
    <dbReference type="NCBI Taxonomy" id="2585209"/>
    <lineage>
        <taxon>Eukaryota</taxon>
        <taxon>Metazoa</taxon>
        <taxon>Ecdysozoa</taxon>
        <taxon>Arthropoda</taxon>
        <taxon>Chelicerata</taxon>
        <taxon>Arachnida</taxon>
        <taxon>Araneae</taxon>
        <taxon>Araneomorphae</taxon>
        <taxon>Entelegynae</taxon>
        <taxon>Araneoidea</taxon>
        <taxon>Nephilidae</taxon>
        <taxon>Trichonephila</taxon>
    </lineage>
</organism>
<sequence length="130" mass="14339">MREYSDSGAAWVPSSSLHIPSPSQRVVEFIKEGNNKDECTAAVFLDIQKAFDRVPCPSEASIVLITDKTGAVVDAVDNSKGIFSMHQPLPNLPALAKRITLYEEVESSIIVTCPGRAKRHVVAYVRQDRR</sequence>
<dbReference type="EMBL" id="BMAU01021334">
    <property type="protein sequence ID" value="GFY15404.1"/>
    <property type="molecule type" value="Genomic_DNA"/>
</dbReference>
<evidence type="ECO:0000313" key="2">
    <source>
        <dbReference type="Proteomes" id="UP000887159"/>
    </source>
</evidence>
<gene>
    <name evidence="1" type="primary">AVEN_117489_1</name>
    <name evidence="1" type="ORF">TNCV_1572151</name>
</gene>